<feature type="transmembrane region" description="Helical" evidence="1">
    <location>
        <begin position="163"/>
        <end position="185"/>
    </location>
</feature>
<evidence type="ECO:0000256" key="1">
    <source>
        <dbReference type="SAM" id="Phobius"/>
    </source>
</evidence>
<feature type="transmembrane region" description="Helical" evidence="1">
    <location>
        <begin position="89"/>
        <end position="107"/>
    </location>
</feature>
<feature type="transmembrane region" description="Helical" evidence="1">
    <location>
        <begin position="119"/>
        <end position="151"/>
    </location>
</feature>
<comment type="caution">
    <text evidence="2">The sequence shown here is derived from an EMBL/GenBank/DDBJ whole genome shotgun (WGS) entry which is preliminary data.</text>
</comment>
<protein>
    <submittedName>
        <fullName evidence="2">EpsG family protein</fullName>
    </submittedName>
</protein>
<dbReference type="InterPro" id="IPR049458">
    <property type="entry name" value="EpsG-like"/>
</dbReference>
<dbReference type="Pfam" id="PF14897">
    <property type="entry name" value="EpsG"/>
    <property type="match status" value="1"/>
</dbReference>
<dbReference type="AlphaFoldDB" id="A0A6N7VFM0"/>
<organism evidence="2 3">
    <name type="scientific">Anaerococcus porci</name>
    <dbReference type="NCBI Taxonomy" id="2652269"/>
    <lineage>
        <taxon>Bacteria</taxon>
        <taxon>Bacillati</taxon>
        <taxon>Bacillota</taxon>
        <taxon>Tissierellia</taxon>
        <taxon>Tissierellales</taxon>
        <taxon>Peptoniphilaceae</taxon>
        <taxon>Anaerococcus</taxon>
    </lineage>
</organism>
<evidence type="ECO:0000313" key="3">
    <source>
        <dbReference type="Proteomes" id="UP000441925"/>
    </source>
</evidence>
<proteinExistence type="predicted"/>
<evidence type="ECO:0000313" key="2">
    <source>
        <dbReference type="EMBL" id="MSS77681.1"/>
    </source>
</evidence>
<keyword evidence="1" id="KW-0812">Transmembrane</keyword>
<keyword evidence="1" id="KW-1133">Transmembrane helix</keyword>
<dbReference type="Proteomes" id="UP000441925">
    <property type="component" value="Unassembled WGS sequence"/>
</dbReference>
<sequence>MTIYAFLITMLVLLSFTEKSKNKFILKFTIFLLWFMATFRSLNVGNDTRSYYNLFNILHYTQDYTEMTWRFEEGFLFINKTISRYTNNFTIFLGIINSYIYMIYYYFIKNYSKNYCISLFLFITLGIWANTISILRLELAVTVVLTGYMMYDLKKANKLIATIYALISPLFQRISIVYSLGFLVPKRLSKKFIKWSSVIAIISIIILPYLMNIIGKIIPYFYEHYLYQGSKYLLNDVKLASVIKMFIYLSIFCFGILFYKSDKNKYYYDNDLALQLNMTWVSFLILFVSLRFNLLDRCSYFFSVFSIVLIPNTLRRMKLKNNRIIITLLLVFLFTLYFIIIAIYKPEWNNIYPYSFNFTL</sequence>
<name>A0A6N7VFM0_9FIRM</name>
<feature type="transmembrane region" description="Helical" evidence="1">
    <location>
        <begin position="197"/>
        <end position="222"/>
    </location>
</feature>
<keyword evidence="3" id="KW-1185">Reference proteome</keyword>
<feature type="transmembrane region" description="Helical" evidence="1">
    <location>
        <begin position="272"/>
        <end position="292"/>
    </location>
</feature>
<feature type="transmembrane region" description="Helical" evidence="1">
    <location>
        <begin position="326"/>
        <end position="344"/>
    </location>
</feature>
<accession>A0A6N7VFM0</accession>
<gene>
    <name evidence="2" type="ORF">FYJ26_04535</name>
</gene>
<reference evidence="2 3" key="1">
    <citation type="submission" date="2019-08" db="EMBL/GenBank/DDBJ databases">
        <title>In-depth cultivation of the pig gut microbiome towards novel bacterial diversity and tailored functional studies.</title>
        <authorList>
            <person name="Wylensek D."/>
            <person name="Hitch T.C.A."/>
            <person name="Clavel T."/>
        </authorList>
    </citation>
    <scope>NUCLEOTIDE SEQUENCE [LARGE SCALE GENOMIC DNA]</scope>
    <source>
        <strain evidence="2 3">WCA-380-WT-2B</strain>
    </source>
</reference>
<feature type="transmembrane region" description="Helical" evidence="1">
    <location>
        <begin position="24"/>
        <end position="42"/>
    </location>
</feature>
<keyword evidence="1" id="KW-0472">Membrane</keyword>
<dbReference type="EMBL" id="VULQ01000004">
    <property type="protein sequence ID" value="MSS77681.1"/>
    <property type="molecule type" value="Genomic_DNA"/>
</dbReference>
<feature type="transmembrane region" description="Helical" evidence="1">
    <location>
        <begin position="242"/>
        <end position="260"/>
    </location>
</feature>